<evidence type="ECO:0008006" key="4">
    <source>
        <dbReference type="Google" id="ProtNLM"/>
    </source>
</evidence>
<keyword evidence="3" id="KW-1185">Reference proteome</keyword>
<feature type="compositionally biased region" description="Polar residues" evidence="1">
    <location>
        <begin position="150"/>
        <end position="161"/>
    </location>
</feature>
<dbReference type="Proteomes" id="UP000761534">
    <property type="component" value="Unassembled WGS sequence"/>
</dbReference>
<dbReference type="Gene3D" id="4.10.60.10">
    <property type="entry name" value="Zinc finger, CCHC-type"/>
    <property type="match status" value="1"/>
</dbReference>
<feature type="region of interest" description="Disordered" evidence="1">
    <location>
        <begin position="110"/>
        <end position="170"/>
    </location>
</feature>
<protein>
    <recommendedName>
        <fullName evidence="4">CCHC-type domain-containing protein</fullName>
    </recommendedName>
</protein>
<sequence length="170" mass="19396">MASGSTVVCGFCERPKHMEEDCWVNPESKNFTLTKLRPLAQEGQEESATGSTICEWCQRSGHAKDECVFNPQSSSYDIEEMKKLARTRLSKPKVFCSLCHRPAHERPDCIFNPQSKNYDPTKTNPRSLPRRDKFDRSPRNYDRGFKKANTRASASSGTQPRGTPRYFKAL</sequence>
<evidence type="ECO:0000256" key="1">
    <source>
        <dbReference type="SAM" id="MobiDB-lite"/>
    </source>
</evidence>
<reference evidence="2" key="1">
    <citation type="journal article" date="2019" name="G3 (Bethesda)">
        <title>Genome Assemblies of Two Rare Opportunistic Yeast Pathogens: Diutina rugosa (syn. Candida rugosa) and Trichomonascus ciferrii (syn. Candida ciferrii).</title>
        <authorList>
            <person name="Mixao V."/>
            <person name="Saus E."/>
            <person name="Hansen A.P."/>
            <person name="Lass-Florl C."/>
            <person name="Gabaldon T."/>
        </authorList>
    </citation>
    <scope>NUCLEOTIDE SEQUENCE</scope>
    <source>
        <strain evidence="2">CBS 4856</strain>
    </source>
</reference>
<dbReference type="EMBL" id="SWFS01000390">
    <property type="protein sequence ID" value="KAA8906843.1"/>
    <property type="molecule type" value="Genomic_DNA"/>
</dbReference>
<proteinExistence type="predicted"/>
<feature type="compositionally biased region" description="Basic and acidic residues" evidence="1">
    <location>
        <begin position="129"/>
        <end position="145"/>
    </location>
</feature>
<comment type="caution">
    <text evidence="2">The sequence shown here is derived from an EMBL/GenBank/DDBJ whole genome shotgun (WGS) entry which is preliminary data.</text>
</comment>
<dbReference type="AlphaFoldDB" id="A0A642UW88"/>
<accession>A0A642UW88</accession>
<dbReference type="VEuPathDB" id="FungiDB:TRICI_005082"/>
<name>A0A642UW88_9ASCO</name>
<evidence type="ECO:0000313" key="3">
    <source>
        <dbReference type="Proteomes" id="UP000761534"/>
    </source>
</evidence>
<evidence type="ECO:0000313" key="2">
    <source>
        <dbReference type="EMBL" id="KAA8906843.1"/>
    </source>
</evidence>
<organism evidence="2 3">
    <name type="scientific">Trichomonascus ciferrii</name>
    <dbReference type="NCBI Taxonomy" id="44093"/>
    <lineage>
        <taxon>Eukaryota</taxon>
        <taxon>Fungi</taxon>
        <taxon>Dikarya</taxon>
        <taxon>Ascomycota</taxon>
        <taxon>Saccharomycotina</taxon>
        <taxon>Dipodascomycetes</taxon>
        <taxon>Dipodascales</taxon>
        <taxon>Trichomonascaceae</taxon>
        <taxon>Trichomonascus</taxon>
        <taxon>Trichomonascus ciferrii complex</taxon>
    </lineage>
</organism>
<gene>
    <name evidence="2" type="ORF">TRICI_005082</name>
</gene>
<feature type="compositionally biased region" description="Polar residues" evidence="1">
    <location>
        <begin position="112"/>
        <end position="126"/>
    </location>
</feature>